<dbReference type="Gene3D" id="3.40.50.1820">
    <property type="entry name" value="alpha/beta hydrolase"/>
    <property type="match status" value="1"/>
</dbReference>
<dbReference type="Pfam" id="PF00561">
    <property type="entry name" value="Abhydrolase_1"/>
    <property type="match status" value="1"/>
</dbReference>
<feature type="compositionally biased region" description="Low complexity" evidence="1">
    <location>
        <begin position="13"/>
        <end position="30"/>
    </location>
</feature>
<evidence type="ECO:0000313" key="3">
    <source>
        <dbReference type="EMBL" id="SCF24740.1"/>
    </source>
</evidence>
<feature type="compositionally biased region" description="Pro residues" evidence="1">
    <location>
        <begin position="1"/>
        <end position="12"/>
    </location>
</feature>
<dbReference type="PANTHER" id="PTHR43433">
    <property type="entry name" value="HYDROLASE, ALPHA/BETA FOLD FAMILY PROTEIN"/>
    <property type="match status" value="1"/>
</dbReference>
<name>A0A1C4YVN1_9ACTN</name>
<feature type="domain" description="AB hydrolase-1" evidence="2">
    <location>
        <begin position="60"/>
        <end position="273"/>
    </location>
</feature>
<dbReference type="InterPro" id="IPR000073">
    <property type="entry name" value="AB_hydrolase_1"/>
</dbReference>
<proteinExistence type="predicted"/>
<evidence type="ECO:0000259" key="2">
    <source>
        <dbReference type="Pfam" id="PF00561"/>
    </source>
</evidence>
<dbReference type="InterPro" id="IPR050471">
    <property type="entry name" value="AB_hydrolase"/>
</dbReference>
<dbReference type="RefSeq" id="WP_091047043.1">
    <property type="nucleotide sequence ID" value="NZ_FMCV01000013.1"/>
</dbReference>
<sequence length="295" mass="31011">MRGFRWPPPPDGGPRTWGPGPGAPRTGRPALPEPETELVATPHGVSLERLVTGTGDPVTVFAHGLGSGIATTRPFGSGIAGRRVFFQFRGHGRSDSPPGPWSYLDLARDLRAMADLSGATRAFGASLGAGALCRLLAESPERFERLVFFLPAVLDEPRGEAARARLTGLLDAVAEGDASALADAVSLELPPSVRNTPAGWAYLRQRLDQLLRDGLAPGLADLPAQAPLDDAGSLAAVAAPALVIAAAEDELHPVAVAERLAAALPNATLHVYDRPGVLWTERADLRERVSEFLNG</sequence>
<dbReference type="AlphaFoldDB" id="A0A1C4YVN1"/>
<organism evidence="3 4">
    <name type="scientific">Micromonospora marina</name>
    <dbReference type="NCBI Taxonomy" id="307120"/>
    <lineage>
        <taxon>Bacteria</taxon>
        <taxon>Bacillati</taxon>
        <taxon>Actinomycetota</taxon>
        <taxon>Actinomycetes</taxon>
        <taxon>Micromonosporales</taxon>
        <taxon>Micromonosporaceae</taxon>
        <taxon>Micromonospora</taxon>
    </lineage>
</organism>
<reference evidence="4" key="1">
    <citation type="submission" date="2016-06" db="EMBL/GenBank/DDBJ databases">
        <authorList>
            <person name="Varghese N."/>
        </authorList>
    </citation>
    <scope>NUCLEOTIDE SEQUENCE [LARGE SCALE GENOMIC DNA]</scope>
    <source>
        <strain evidence="4">DSM 45555</strain>
    </source>
</reference>
<keyword evidence="4" id="KW-1185">Reference proteome</keyword>
<accession>A0A1C4YVN1</accession>
<dbReference type="SUPFAM" id="SSF53474">
    <property type="entry name" value="alpha/beta-Hydrolases"/>
    <property type="match status" value="1"/>
</dbReference>
<dbReference type="GO" id="GO:0003824">
    <property type="term" value="F:catalytic activity"/>
    <property type="evidence" value="ECO:0007669"/>
    <property type="project" value="UniProtKB-ARBA"/>
</dbReference>
<evidence type="ECO:0000313" key="4">
    <source>
        <dbReference type="Proteomes" id="UP000198551"/>
    </source>
</evidence>
<evidence type="ECO:0000256" key="1">
    <source>
        <dbReference type="SAM" id="MobiDB-lite"/>
    </source>
</evidence>
<dbReference type="Proteomes" id="UP000198551">
    <property type="component" value="Unassembled WGS sequence"/>
</dbReference>
<dbReference type="InterPro" id="IPR029058">
    <property type="entry name" value="AB_hydrolase_fold"/>
</dbReference>
<dbReference type="EMBL" id="FMCV01000013">
    <property type="protein sequence ID" value="SCF24740.1"/>
    <property type="molecule type" value="Genomic_DNA"/>
</dbReference>
<dbReference type="PANTHER" id="PTHR43433:SF5">
    <property type="entry name" value="AB HYDROLASE-1 DOMAIN-CONTAINING PROTEIN"/>
    <property type="match status" value="1"/>
</dbReference>
<gene>
    <name evidence="3" type="ORF">GA0070215_11318</name>
</gene>
<feature type="region of interest" description="Disordered" evidence="1">
    <location>
        <begin position="1"/>
        <end position="30"/>
    </location>
</feature>
<protein>
    <submittedName>
        <fullName evidence="3">Pimeloyl-ACP methyl ester carboxylesterase</fullName>
    </submittedName>
</protein>